<keyword evidence="5" id="KW-0186">Copper</keyword>
<feature type="signal peptide" evidence="8">
    <location>
        <begin position="1"/>
        <end position="18"/>
    </location>
</feature>
<dbReference type="Pfam" id="PF00264">
    <property type="entry name" value="Tyrosinase"/>
    <property type="match status" value="3"/>
</dbReference>
<evidence type="ECO:0000256" key="2">
    <source>
        <dbReference type="ARBA" id="ARBA00022448"/>
    </source>
</evidence>
<keyword evidence="4" id="KW-0479">Metal-binding</keyword>
<feature type="chain" id="PRO_5014534545" description="Tyrosinase copper-binding domain-containing protein" evidence="8">
    <location>
        <begin position="19"/>
        <end position="1326"/>
    </location>
</feature>
<protein>
    <recommendedName>
        <fullName evidence="9 10">Tyrosinase copper-binding domain-containing protein</fullName>
    </recommendedName>
</protein>
<reference evidence="11" key="2">
    <citation type="submission" date="2013-03" db="EMBL/GenBank/DDBJ databases">
        <title>Sequence assembly of the Biomphalaria glabrata genome version 4.3.</title>
        <authorList>
            <person name="Warren W."/>
            <person name="Wilson R.K."/>
            <person name="Hillier L.W."/>
            <person name="Minx P."/>
        </authorList>
    </citation>
    <scope>NUCLEOTIDE SEQUENCE</scope>
    <source>
        <strain evidence="11">BB02</strain>
    </source>
</reference>
<dbReference type="Proteomes" id="UP000076420">
    <property type="component" value="Unassembled WGS sequence"/>
</dbReference>
<dbReference type="InterPro" id="IPR028999">
    <property type="entry name" value="Beta-sandwich_Haemocyanin"/>
</dbReference>
<keyword evidence="8" id="KW-0732">Signal</keyword>
<dbReference type="EnsemblMetazoa" id="BGLB000218-RA">
    <property type="protein sequence ID" value="BGLB000218-PA"/>
    <property type="gene ID" value="BGLB000218"/>
</dbReference>
<dbReference type="PRINTS" id="PR00092">
    <property type="entry name" value="TYROSINASE"/>
</dbReference>
<dbReference type="GO" id="GO:0046872">
    <property type="term" value="F:metal ion binding"/>
    <property type="evidence" value="ECO:0007669"/>
    <property type="project" value="UniProtKB-KW"/>
</dbReference>
<dbReference type="OrthoDB" id="6054574at2759"/>
<reference evidence="12" key="4">
    <citation type="submission" date="2021-01" db="UniProtKB">
        <authorList>
            <consortium name="EnsemblMetazoa"/>
        </authorList>
    </citation>
    <scope>IDENTIFICATION</scope>
    <source>
        <strain evidence="12">BB02</strain>
    </source>
</reference>
<dbReference type="InterPro" id="IPR036848">
    <property type="entry name" value="Haemocyanin_C_sf"/>
</dbReference>
<evidence type="ECO:0000313" key="11">
    <source>
        <dbReference type="EnsemblMetazoa" id="BGLB000218-PA"/>
    </source>
</evidence>
<dbReference type="PANTHER" id="PTHR11474">
    <property type="entry name" value="TYROSINASE FAMILY MEMBER"/>
    <property type="match status" value="1"/>
</dbReference>
<dbReference type="InterPro" id="IPR002227">
    <property type="entry name" value="Tyrosinase_Cu-bd"/>
</dbReference>
<evidence type="ECO:0000256" key="8">
    <source>
        <dbReference type="SAM" id="SignalP"/>
    </source>
</evidence>
<dbReference type="VEuPathDB" id="VectorBase:BGLB000218"/>
<dbReference type="GO" id="GO:0016491">
    <property type="term" value="F:oxidoreductase activity"/>
    <property type="evidence" value="ECO:0007669"/>
    <property type="project" value="InterPro"/>
</dbReference>
<evidence type="ECO:0000313" key="13">
    <source>
        <dbReference type="Proteomes" id="UP000076420"/>
    </source>
</evidence>
<dbReference type="InterPro" id="IPR008922">
    <property type="entry name" value="Di-copper_centre_dom_sf"/>
</dbReference>
<keyword evidence="3" id="KW-0561">Oxygen transport</keyword>
<dbReference type="PANTHER" id="PTHR11474:SF126">
    <property type="entry name" value="TYROSINASE-LIKE PROTEIN TYR-1-RELATED"/>
    <property type="match status" value="1"/>
</dbReference>
<dbReference type="KEGG" id="bgt:106074327"/>
<dbReference type="PROSITE" id="PS00497">
    <property type="entry name" value="TYROSINASE_1"/>
    <property type="match status" value="2"/>
</dbReference>
<dbReference type="Gene3D" id="1.10.1280.10">
    <property type="entry name" value="Di-copper center containing domain from catechol oxidase"/>
    <property type="match status" value="3"/>
</dbReference>
<evidence type="ECO:0000256" key="6">
    <source>
        <dbReference type="ARBA" id="ARBA00023157"/>
    </source>
</evidence>
<evidence type="ECO:0000256" key="1">
    <source>
        <dbReference type="ARBA" id="ARBA00002958"/>
    </source>
</evidence>
<organism evidence="12 13">
    <name type="scientific">Biomphalaria glabrata</name>
    <name type="common">Bloodfluke planorb</name>
    <name type="synonym">Freshwater snail</name>
    <dbReference type="NCBI Taxonomy" id="6526"/>
    <lineage>
        <taxon>Eukaryota</taxon>
        <taxon>Metazoa</taxon>
        <taxon>Spiralia</taxon>
        <taxon>Lophotrochozoa</taxon>
        <taxon>Mollusca</taxon>
        <taxon>Gastropoda</taxon>
        <taxon>Heterobranchia</taxon>
        <taxon>Euthyneura</taxon>
        <taxon>Panpulmonata</taxon>
        <taxon>Hygrophila</taxon>
        <taxon>Lymnaeoidea</taxon>
        <taxon>Planorbidae</taxon>
        <taxon>Biomphalaria</taxon>
    </lineage>
</organism>
<gene>
    <name evidence="12" type="primary">106074327</name>
</gene>
<feature type="domain" description="Tyrosinase copper-binding" evidence="10">
    <location>
        <begin position="635"/>
        <end position="646"/>
    </location>
</feature>
<dbReference type="STRING" id="6526.A0A182YU69"/>
<sequence length="1326" mass="151200">MGTSRVLVLTTLVYLCRGLILRKDIDSLTSEDTINLRLSLQGVKYEYQLKKSYSYIASFYGYPTRCSVGNVAYSCSVHGMPTFPQWHRLYLAHLEQALTEKGGTVGIPYWDWSKPLQKMPAFLDDEKYNLEGEILDNPWHHTNISLSGVIHATNRTVDSRLWSLDLMEHIIHALEYPNYCQFVVQLEVLHSAIHFLVGGASKYSMSNIDFAAYDPLFLVHHANLDRIYEVYEALYRERGSVPGTSCETDCEICDIKGFQMPLEPFNRDDNPFPNTRLLATGWNMTDKTVFDYNYDSLTLNGLGIADIKKRIEMKKKTDRAFAVFKLNGIQRSVNLRIQVCKTSSEDEEDTCESAGDVFILGGSTEHPWMFRRPYYHDITKAVLKLGLKLDENFRVLTEMYGTDDKINSSEISPQPSVEFRPAVGKQDAPLSEKKKDVIIRQDVDLLTEDEMNALRVAMENVQNNGTQNGYQAIAAFHGAPGQCPTPNPDVALTYSCSIRGLPSFPHWHRLFVMQLEDSLGLSTGIPYWDWTKPGVQLPNLVKDATYQIKDGDSPKANPFYDAAIEFLRTGSRTSRSWPEQGVNLDDLKDAVLLALEQDNFCDFEVQFEIAHNLIHALVGGNAPYGMSSLEYSAYDPIFYIHHSFLDKIWSIWMSLQELRGKPYKAHCAQSYIFTPLSPFNFSTTYNPNPKTYAHSTATNIYDHEKELGYTYDTLTFDGMNITELEHFIRFNVTSRPRMFVGVLLNGFNKSAKAEIHATLHTGERYIVGRFAVLGGPTELGWRLDRLYKVDITKAMFDAHLSWNDLFELSIEMFEFNGVSIETDLPLLQLIYQAPEDSEIETQPALLRKNIQELTDGESNNLRDALKKLQSETSADNFENIAGFHGAPNRCPPHGSDRFACSPHGLPIFPHWHRLLTVQFEQALSRLGASWGIPYWDWTDESTALPKLFSDPEDNPFYRYYIQAEKEWTDREVNLKQLNLLDPEGTKMLFHSALSILEEDQFCDFAVQFELLHYRLHALMGGTKKYSLATLDFSAFDPLFMILQSSFDRLWTMWQQLQYLRQKPVSGQCVYKHVDSSMEPFRNPDINVNKMTRENSLPGLVSDHRRLGYKFDKLNLNVFSLKDLEDKIKLQKSKNRTYAGLMLRGVKNSVTLEVYLQDNQVGTVNILGGPNEKPWVFERPYKIDVTDAMKGAQLTTDKPVKLHLKTGTYDGSSSSEKDMEVFIIERPSGSHHDILVVPINKKNPPPALKVVVKKDTQVKFVTDDVVVPMKDFNTFTAWKACNLPPSLQGSYDFGAVNPLIPGNYYMSPADVDLCNRGIKIHIFVEEE</sequence>
<evidence type="ECO:0000256" key="3">
    <source>
        <dbReference type="ARBA" id="ARBA00022621"/>
    </source>
</evidence>
<dbReference type="PROSITE" id="PS00498">
    <property type="entry name" value="TYROSINASE_2"/>
    <property type="match status" value="2"/>
</dbReference>
<reference evidence="11" key="1">
    <citation type="journal article" date="2004" name="J. Parasitol.">
        <title>The mitochondrial genome of Biomphalaria glabrata (Gastropoda: Basommatophora), intermediate host of Schistosoma mansoni.</title>
        <authorList>
            <person name="DeJong R.J."/>
            <person name="Emery A.M."/>
            <person name="Adema C.M."/>
        </authorList>
    </citation>
    <scope>NUCLEOTIDE SEQUENCE</scope>
    <source>
        <strain evidence="11">BB02</strain>
    </source>
</reference>
<dbReference type="SUPFAM" id="SSF48056">
    <property type="entry name" value="Di-copper centre-containing domain"/>
    <property type="match status" value="3"/>
</dbReference>
<feature type="domain" description="Tyrosinase copper-binding" evidence="10">
    <location>
        <begin position="214"/>
        <end position="225"/>
    </location>
</feature>
<reference evidence="11" key="3">
    <citation type="submission" date="2016-10" db="UniProtKB">
        <authorList>
            <consortium name="VectorBase"/>
        </authorList>
    </citation>
    <scope>IDENTIFICATION</scope>
    <source>
        <strain evidence="11">BB02</strain>
    </source>
</reference>
<evidence type="ECO:0000313" key="12">
    <source>
        <dbReference type="EnsemblMetazoa" id="BGLB000218-PD"/>
    </source>
</evidence>
<evidence type="ECO:0000259" key="9">
    <source>
        <dbReference type="PROSITE" id="PS00497"/>
    </source>
</evidence>
<dbReference type="VEuPathDB" id="VectorBase:BGLAX_050802"/>
<keyword evidence="7" id="KW-0325">Glycoprotein</keyword>
<dbReference type="EnsemblMetazoa" id="BGLB000218-RD">
    <property type="protein sequence ID" value="BGLB000218-PD"/>
    <property type="gene ID" value="BGLB000218"/>
</dbReference>
<proteinExistence type="predicted"/>
<dbReference type="GO" id="GO:0005344">
    <property type="term" value="F:oxygen carrier activity"/>
    <property type="evidence" value="ECO:0007669"/>
    <property type="project" value="UniProtKB-KW"/>
</dbReference>
<dbReference type="InterPro" id="IPR050316">
    <property type="entry name" value="Tyrosinase/Hemocyanin"/>
</dbReference>
<dbReference type="Gene3D" id="2.60.310.10">
    <property type="entry name" value="Haemocyanin C-terminal domain"/>
    <property type="match status" value="3"/>
</dbReference>
<evidence type="ECO:0000259" key="10">
    <source>
        <dbReference type="PROSITE" id="PS00498"/>
    </source>
</evidence>
<feature type="domain" description="Tyrosinase copper-binding" evidence="9">
    <location>
        <begin position="903"/>
        <end position="920"/>
    </location>
</feature>
<accession>A0A182YU69</accession>
<evidence type="ECO:0000256" key="5">
    <source>
        <dbReference type="ARBA" id="ARBA00023008"/>
    </source>
</evidence>
<evidence type="ECO:0000256" key="7">
    <source>
        <dbReference type="ARBA" id="ARBA00023180"/>
    </source>
</evidence>
<evidence type="ECO:0000256" key="4">
    <source>
        <dbReference type="ARBA" id="ARBA00022723"/>
    </source>
</evidence>
<keyword evidence="6" id="KW-1015">Disulfide bond</keyword>
<name>A0A182YU69_BIOGL</name>
<comment type="function">
    <text evidence="1">Hemocyanins are copper-containing oxygen carriers occurring freely dissolved in the hemolymph of many mollusks and arthropods.</text>
</comment>
<feature type="domain" description="Tyrosinase copper-binding" evidence="9">
    <location>
        <begin position="78"/>
        <end position="95"/>
    </location>
</feature>
<dbReference type="Pfam" id="PF14830">
    <property type="entry name" value="Haemocyan_bet_s"/>
    <property type="match status" value="3"/>
</dbReference>
<dbReference type="Gene3D" id="2.60.40.2570">
    <property type="match status" value="1"/>
</dbReference>
<dbReference type="SUPFAM" id="SSF81277">
    <property type="entry name" value="C-terminal domain of mollusc hemocyanin"/>
    <property type="match status" value="3"/>
</dbReference>
<keyword evidence="2" id="KW-0813">Transport</keyword>